<accession>A0ABV3Y525</accession>
<sequence>MRPSGIGRIKAKCPRVAARYDFVLTYGEDQGKLVNRRRVDRVAELIIEPKPAKSTDEALLGACVIETTHNHLDEHQIWDLYMTLTRVENAFRSLKKERSRSSPDISPVGDTVCGQSVHLRPGLSSTRRY</sequence>
<name>A0ABV3Y525_9ACTN</name>
<evidence type="ECO:0000256" key="1">
    <source>
        <dbReference type="SAM" id="MobiDB-lite"/>
    </source>
</evidence>
<evidence type="ECO:0000313" key="3">
    <source>
        <dbReference type="Proteomes" id="UP001560267"/>
    </source>
</evidence>
<dbReference type="EMBL" id="JBFSHR010000021">
    <property type="protein sequence ID" value="MEX6429628.1"/>
    <property type="molecule type" value="Genomic_DNA"/>
</dbReference>
<gene>
    <name evidence="2" type="ORF">AB6A68_07215</name>
</gene>
<organism evidence="2 3">
    <name type="scientific">Ferrimicrobium acidiphilum</name>
    <dbReference type="NCBI Taxonomy" id="121039"/>
    <lineage>
        <taxon>Bacteria</taxon>
        <taxon>Bacillati</taxon>
        <taxon>Actinomycetota</taxon>
        <taxon>Acidimicrobiia</taxon>
        <taxon>Acidimicrobiales</taxon>
        <taxon>Acidimicrobiaceae</taxon>
        <taxon>Ferrimicrobium</taxon>
    </lineage>
</organism>
<proteinExistence type="predicted"/>
<protein>
    <recommendedName>
        <fullName evidence="4">Transposase DDE domain-containing protein</fullName>
    </recommendedName>
</protein>
<dbReference type="RefSeq" id="WP_298383763.1">
    <property type="nucleotide sequence ID" value="NZ_JBFSHR010000021.1"/>
</dbReference>
<comment type="caution">
    <text evidence="2">The sequence shown here is derived from an EMBL/GenBank/DDBJ whole genome shotgun (WGS) entry which is preliminary data.</text>
</comment>
<evidence type="ECO:0000313" key="2">
    <source>
        <dbReference type="EMBL" id="MEX6429628.1"/>
    </source>
</evidence>
<evidence type="ECO:0008006" key="4">
    <source>
        <dbReference type="Google" id="ProtNLM"/>
    </source>
</evidence>
<reference evidence="2 3" key="1">
    <citation type="submission" date="2024-07" db="EMBL/GenBank/DDBJ databases">
        <title>Draft Genome Sequence of Ferrimicrobium acidiphilum Strain YE2023, Isolated from a Pulp of Bioleach Reactor.</title>
        <authorList>
            <person name="Elkina Y.A."/>
            <person name="Bulaeva A.G."/>
            <person name="Beletsky A.V."/>
            <person name="Mardanov A.V."/>
        </authorList>
    </citation>
    <scope>NUCLEOTIDE SEQUENCE [LARGE SCALE GENOMIC DNA]</scope>
    <source>
        <strain evidence="2 3">YE2023</strain>
    </source>
</reference>
<keyword evidence="3" id="KW-1185">Reference proteome</keyword>
<feature type="region of interest" description="Disordered" evidence="1">
    <location>
        <begin position="95"/>
        <end position="129"/>
    </location>
</feature>
<dbReference type="Proteomes" id="UP001560267">
    <property type="component" value="Unassembled WGS sequence"/>
</dbReference>